<reference evidence="2" key="1">
    <citation type="journal article" date="2020" name="Stud. Mycol.">
        <title>101 Dothideomycetes genomes: a test case for predicting lifestyles and emergence of pathogens.</title>
        <authorList>
            <person name="Haridas S."/>
            <person name="Albert R."/>
            <person name="Binder M."/>
            <person name="Bloem J."/>
            <person name="Labutti K."/>
            <person name="Salamov A."/>
            <person name="Andreopoulos B."/>
            <person name="Baker S."/>
            <person name="Barry K."/>
            <person name="Bills G."/>
            <person name="Bluhm B."/>
            <person name="Cannon C."/>
            <person name="Castanera R."/>
            <person name="Culley D."/>
            <person name="Daum C."/>
            <person name="Ezra D."/>
            <person name="Gonzalez J."/>
            <person name="Henrissat B."/>
            <person name="Kuo A."/>
            <person name="Liang C."/>
            <person name="Lipzen A."/>
            <person name="Lutzoni F."/>
            <person name="Magnuson J."/>
            <person name="Mondo S."/>
            <person name="Nolan M."/>
            <person name="Ohm R."/>
            <person name="Pangilinan J."/>
            <person name="Park H.-J."/>
            <person name="Ramirez L."/>
            <person name="Alfaro M."/>
            <person name="Sun H."/>
            <person name="Tritt A."/>
            <person name="Yoshinaga Y."/>
            <person name="Zwiers L.-H."/>
            <person name="Turgeon B."/>
            <person name="Goodwin S."/>
            <person name="Spatafora J."/>
            <person name="Crous P."/>
            <person name="Grigoriev I."/>
        </authorList>
    </citation>
    <scope>NUCLEOTIDE SEQUENCE</scope>
    <source>
        <strain evidence="2">CBS 121410</strain>
    </source>
</reference>
<feature type="compositionally biased region" description="Acidic residues" evidence="1">
    <location>
        <begin position="110"/>
        <end position="121"/>
    </location>
</feature>
<feature type="compositionally biased region" description="Acidic residues" evidence="1">
    <location>
        <begin position="158"/>
        <end position="167"/>
    </location>
</feature>
<protein>
    <submittedName>
        <fullName evidence="2">Uncharacterized protein</fullName>
    </submittedName>
</protein>
<proteinExistence type="predicted"/>
<gene>
    <name evidence="2" type="ORF">K490DRAFT_56464</name>
</gene>
<evidence type="ECO:0000313" key="2">
    <source>
        <dbReference type="EMBL" id="KAF2087886.1"/>
    </source>
</evidence>
<feature type="region of interest" description="Disordered" evidence="1">
    <location>
        <begin position="404"/>
        <end position="442"/>
    </location>
</feature>
<feature type="compositionally biased region" description="Basic and acidic residues" evidence="1">
    <location>
        <begin position="122"/>
        <end position="132"/>
    </location>
</feature>
<evidence type="ECO:0000313" key="3">
    <source>
        <dbReference type="Proteomes" id="UP000799776"/>
    </source>
</evidence>
<dbReference type="AlphaFoldDB" id="A0A9P4LZ95"/>
<evidence type="ECO:0000256" key="1">
    <source>
        <dbReference type="SAM" id="MobiDB-lite"/>
    </source>
</evidence>
<keyword evidence="3" id="KW-1185">Reference proteome</keyword>
<sequence>MVSTSVTDAIHDKHLRDVFLPARIIAHQRRALIASVCQMKDAVRGLKYFVRGGKDLETLRSEHALPYVPSWNEEAAKQARIARQMAAYLEMERLADESQDISENDSGNESGDDSQDESQDDSQEKSQHKSQDEAQLDSGDVAGNDSEDESQYGSHDDSEAESGNESDDEIEYAIDIPEILLTPPDINMTSIPTPTPSSVAVPFQRASGKYLTVPDEPSYENLVAVRVSSEVQTQKRITTSGGLRRPISIAHIETFLQSTIPRGFFMTDIETIIGYLRSIGGLSGSDVLSLCRQRPTVAEAVFMLALHVLVGYIKSKKPFRDNSGLENAEEANRISRRDLLLTITQNLPASGTNTEGTLYTSSIRRDKFIDSAAGGVHSRFKVRESHANTNTTIETLKLVPKLSKKKQHKAVKMEKKKEKKAATDELQKKQRAKQAEEARRAQKIREQIAAAAAPFLRY</sequence>
<dbReference type="EMBL" id="ML978718">
    <property type="protein sequence ID" value="KAF2087886.1"/>
    <property type="molecule type" value="Genomic_DNA"/>
</dbReference>
<feature type="region of interest" description="Disordered" evidence="1">
    <location>
        <begin position="96"/>
        <end position="167"/>
    </location>
</feature>
<accession>A0A9P4LZ95</accession>
<name>A0A9P4LZ95_9PEZI</name>
<organism evidence="2 3">
    <name type="scientific">Saccharata proteae CBS 121410</name>
    <dbReference type="NCBI Taxonomy" id="1314787"/>
    <lineage>
        <taxon>Eukaryota</taxon>
        <taxon>Fungi</taxon>
        <taxon>Dikarya</taxon>
        <taxon>Ascomycota</taxon>
        <taxon>Pezizomycotina</taxon>
        <taxon>Dothideomycetes</taxon>
        <taxon>Dothideomycetes incertae sedis</taxon>
        <taxon>Botryosphaeriales</taxon>
        <taxon>Saccharataceae</taxon>
        <taxon>Saccharata</taxon>
    </lineage>
</organism>
<comment type="caution">
    <text evidence="2">The sequence shown here is derived from an EMBL/GenBank/DDBJ whole genome shotgun (WGS) entry which is preliminary data.</text>
</comment>
<feature type="compositionally biased region" description="Basic and acidic residues" evidence="1">
    <location>
        <begin position="411"/>
        <end position="442"/>
    </location>
</feature>
<dbReference type="Proteomes" id="UP000799776">
    <property type="component" value="Unassembled WGS sequence"/>
</dbReference>